<dbReference type="InterPro" id="IPR006447">
    <property type="entry name" value="Myb_dom_plants"/>
</dbReference>
<evidence type="ECO:0000313" key="10">
    <source>
        <dbReference type="Proteomes" id="UP001604336"/>
    </source>
</evidence>
<evidence type="ECO:0000256" key="5">
    <source>
        <dbReference type="ARBA" id="ARBA00023163"/>
    </source>
</evidence>
<dbReference type="EMBL" id="JBFOLK010000011">
    <property type="protein sequence ID" value="KAL2475657.1"/>
    <property type="molecule type" value="Genomic_DNA"/>
</dbReference>
<reference evidence="10" key="1">
    <citation type="submission" date="2024-07" db="EMBL/GenBank/DDBJ databases">
        <title>Two chromosome-level genome assemblies of Korean endemic species Abeliophyllum distichum and Forsythia ovata (Oleaceae).</title>
        <authorList>
            <person name="Jang H."/>
        </authorList>
    </citation>
    <scope>NUCLEOTIDE SEQUENCE [LARGE SCALE GENOMIC DNA]</scope>
</reference>
<organism evidence="9 10">
    <name type="scientific">Abeliophyllum distichum</name>
    <dbReference type="NCBI Taxonomy" id="126358"/>
    <lineage>
        <taxon>Eukaryota</taxon>
        <taxon>Viridiplantae</taxon>
        <taxon>Streptophyta</taxon>
        <taxon>Embryophyta</taxon>
        <taxon>Tracheophyta</taxon>
        <taxon>Spermatophyta</taxon>
        <taxon>Magnoliopsida</taxon>
        <taxon>eudicotyledons</taxon>
        <taxon>Gunneridae</taxon>
        <taxon>Pentapetalae</taxon>
        <taxon>asterids</taxon>
        <taxon>lamiids</taxon>
        <taxon>Lamiales</taxon>
        <taxon>Oleaceae</taxon>
        <taxon>Forsythieae</taxon>
        <taxon>Abeliophyllum</taxon>
    </lineage>
</organism>
<evidence type="ECO:0000256" key="7">
    <source>
        <dbReference type="SAM" id="MobiDB-lite"/>
    </source>
</evidence>
<dbReference type="InterPro" id="IPR017930">
    <property type="entry name" value="Myb_dom"/>
</dbReference>
<evidence type="ECO:0000256" key="4">
    <source>
        <dbReference type="ARBA" id="ARBA00023015"/>
    </source>
</evidence>
<feature type="domain" description="HTH myb-type" evidence="8">
    <location>
        <begin position="55"/>
        <end position="115"/>
    </location>
</feature>
<evidence type="ECO:0000256" key="1">
    <source>
        <dbReference type="ARBA" id="ARBA00004123"/>
    </source>
</evidence>
<dbReference type="GO" id="GO:0030154">
    <property type="term" value="P:cell differentiation"/>
    <property type="evidence" value="ECO:0007669"/>
    <property type="project" value="UniProtKB-KW"/>
</dbReference>
<dbReference type="Gene3D" id="1.10.10.60">
    <property type="entry name" value="Homeodomain-like"/>
    <property type="match status" value="1"/>
</dbReference>
<gene>
    <name evidence="9" type="ORF">Adt_36393</name>
</gene>
<accession>A0ABD1QIR6</accession>
<keyword evidence="10" id="KW-1185">Reference proteome</keyword>
<evidence type="ECO:0000256" key="6">
    <source>
        <dbReference type="ARBA" id="ARBA00023242"/>
    </source>
</evidence>
<keyword evidence="3" id="KW-0221">Differentiation</keyword>
<evidence type="ECO:0000256" key="3">
    <source>
        <dbReference type="ARBA" id="ARBA00022782"/>
    </source>
</evidence>
<dbReference type="PROSITE" id="PS51294">
    <property type="entry name" value="HTH_MYB"/>
    <property type="match status" value="1"/>
</dbReference>
<dbReference type="InterPro" id="IPR044847">
    <property type="entry name" value="KAN_fam"/>
</dbReference>
<dbReference type="PANTHER" id="PTHR31496:SF19">
    <property type="entry name" value="TWO-COMPONENT RESPONSE REGULATOR ARR13"/>
    <property type="match status" value="1"/>
</dbReference>
<evidence type="ECO:0000259" key="8">
    <source>
        <dbReference type="PROSITE" id="PS51294"/>
    </source>
</evidence>
<dbReference type="Proteomes" id="UP001604336">
    <property type="component" value="Unassembled WGS sequence"/>
</dbReference>
<dbReference type="AlphaFoldDB" id="A0ABD1QIR6"/>
<sequence>MLKNSLMDSPSLSTANIKDTDQFSSRRLSRWQMENSTPPPPTTAVRPAGIRPYVRSKIPRLRWTHDLHQCFVHAVQRLGGEDRATPKMVLELMNVKGLTITHVKSHLQMYRSTKHEQMLQEAEAASKNINVQPLQSSNSFYSQQTNYQQYYSQGFNNNNMIRNENRGTCYGLEIAPRATTRPEKWKNDFQPLSFSDVTTQGHEDRLNVSRSIMFKDFLSSSNSQGVQDGNNFKWLPNSLTFDHSKALESSVSTYGANDVSLELTLG</sequence>
<dbReference type="PANTHER" id="PTHR31496">
    <property type="entry name" value="TRANSCRIPTION FACTOR KAN2-RELATED"/>
    <property type="match status" value="1"/>
</dbReference>
<feature type="compositionally biased region" description="Polar residues" evidence="7">
    <location>
        <begin position="1"/>
        <end position="36"/>
    </location>
</feature>
<comment type="caution">
    <text evidence="9">The sequence shown here is derived from an EMBL/GenBank/DDBJ whole genome shotgun (WGS) entry which is preliminary data.</text>
</comment>
<proteinExistence type="predicted"/>
<comment type="subcellular location">
    <subcellularLocation>
        <location evidence="1">Nucleus</location>
    </subcellularLocation>
</comment>
<dbReference type="SUPFAM" id="SSF46689">
    <property type="entry name" value="Homeodomain-like"/>
    <property type="match status" value="1"/>
</dbReference>
<protein>
    <submittedName>
        <fullName evidence="9">HTH myb-type domain-containing protein</fullName>
    </submittedName>
</protein>
<dbReference type="Pfam" id="PF00249">
    <property type="entry name" value="Myb_DNA-binding"/>
    <property type="match status" value="1"/>
</dbReference>
<dbReference type="GO" id="GO:0005634">
    <property type="term" value="C:nucleus"/>
    <property type="evidence" value="ECO:0007669"/>
    <property type="project" value="UniProtKB-SubCell"/>
</dbReference>
<keyword evidence="2" id="KW-0217">Developmental protein</keyword>
<keyword evidence="5" id="KW-0804">Transcription</keyword>
<feature type="region of interest" description="Disordered" evidence="7">
    <location>
        <begin position="1"/>
        <end position="50"/>
    </location>
</feature>
<keyword evidence="4" id="KW-0805">Transcription regulation</keyword>
<dbReference type="InterPro" id="IPR001005">
    <property type="entry name" value="SANT/Myb"/>
</dbReference>
<keyword evidence="6" id="KW-0539">Nucleus</keyword>
<dbReference type="FunFam" id="1.10.10.60:FF:000002">
    <property type="entry name" value="Myb family transcription factor"/>
    <property type="match status" value="1"/>
</dbReference>
<dbReference type="NCBIfam" id="TIGR01557">
    <property type="entry name" value="myb_SHAQKYF"/>
    <property type="match status" value="1"/>
</dbReference>
<evidence type="ECO:0000256" key="2">
    <source>
        <dbReference type="ARBA" id="ARBA00022473"/>
    </source>
</evidence>
<dbReference type="InterPro" id="IPR009057">
    <property type="entry name" value="Homeodomain-like_sf"/>
</dbReference>
<name>A0ABD1QIR6_9LAMI</name>
<evidence type="ECO:0000313" key="9">
    <source>
        <dbReference type="EMBL" id="KAL2475657.1"/>
    </source>
</evidence>